<evidence type="ECO:0000256" key="1">
    <source>
        <dbReference type="PIRNR" id="PIRNR029681"/>
    </source>
</evidence>
<name>A0ABT5UCH1_9GAMM</name>
<dbReference type="PIRSF" id="PIRSF029681">
    <property type="entry name" value="PagL"/>
    <property type="match status" value="1"/>
</dbReference>
<reference evidence="3 4" key="1">
    <citation type="submission" date="2022-11" db="EMBL/GenBank/DDBJ databases">
        <title>Spartinivicinus poritis sp. nov., isolated from scleractinian coral Porites lutea.</title>
        <authorList>
            <person name="Zhang G."/>
            <person name="Cai L."/>
            <person name="Wei Q."/>
        </authorList>
    </citation>
    <scope>NUCLEOTIDE SEQUENCE [LARGE SCALE GENOMIC DNA]</scope>
    <source>
        <strain evidence="3 4">A2-2</strain>
    </source>
</reference>
<organism evidence="3 4">
    <name type="scientific">Spartinivicinus poritis</name>
    <dbReference type="NCBI Taxonomy" id="2994640"/>
    <lineage>
        <taxon>Bacteria</taxon>
        <taxon>Pseudomonadati</taxon>
        <taxon>Pseudomonadota</taxon>
        <taxon>Gammaproteobacteria</taxon>
        <taxon>Oceanospirillales</taxon>
        <taxon>Zooshikellaceae</taxon>
        <taxon>Spartinivicinus</taxon>
    </lineage>
</organism>
<comment type="function">
    <text evidence="1">Has lipid A 3-O-deacylase activity. Hydrolyzes the ester bond at the 3 position of lipid A, a bioactive component of lipopolysaccharide (LPS), thereby releasing the primary fatty acyl moiety.</text>
</comment>
<feature type="chain" id="PRO_5046822648" description="Lipid A deacylase" evidence="2">
    <location>
        <begin position="22"/>
        <end position="198"/>
    </location>
</feature>
<sequence>MMPIKFLSIFILSYFSYSYCAANNFIDGMTIGSGPETNSNADMDSYRVSFLWDWQQDWLKESSWLLSGYYDLSLFYWENQLNHQDNLSDEGNGSTTGISFSPVFRIKPRQPLWNTLTPYVEIGVGATLLTHSRIVAKATSAVDLGSNFQFEDRIGLGLQIGSQQQFELGYRYIHYSNAGIASDNDGIDFQQIHLSFWF</sequence>
<dbReference type="Proteomes" id="UP001528823">
    <property type="component" value="Unassembled WGS sequence"/>
</dbReference>
<dbReference type="Gene3D" id="2.40.160.20">
    <property type="match status" value="1"/>
</dbReference>
<comment type="caution">
    <text evidence="3">The sequence shown here is derived from an EMBL/GenBank/DDBJ whole genome shotgun (WGS) entry which is preliminary data.</text>
</comment>
<accession>A0ABT5UCH1</accession>
<protein>
    <recommendedName>
        <fullName evidence="1">Lipid A deacylase</fullName>
        <ecNumber evidence="1">3.1.1.77</ecNumber>
    </recommendedName>
    <alternativeName>
        <fullName evidence="1">LPS 3-O-deacylase</fullName>
    </alternativeName>
    <alternativeName>
        <fullName evidence="1">Outer membrane enzyme</fullName>
    </alternativeName>
</protein>
<evidence type="ECO:0000313" key="4">
    <source>
        <dbReference type="Proteomes" id="UP001528823"/>
    </source>
</evidence>
<comment type="subunit">
    <text evidence="1">Homodimer.</text>
</comment>
<comment type="similarity">
    <text evidence="1">Belongs to the PagL family.</text>
</comment>
<gene>
    <name evidence="3" type="ORF">ORQ98_14310</name>
</gene>
<dbReference type="EMBL" id="JAPMOU010000017">
    <property type="protein sequence ID" value="MDE1463138.1"/>
    <property type="molecule type" value="Genomic_DNA"/>
</dbReference>
<comment type="catalytic activity">
    <reaction evidence="1">
        <text>a 3-(acyloxy)acyl derivative of bacterial toxin + H2O = a 3-hydroxyacyl derivative of bacterial toxin + a fatty acid + H(+)</text>
        <dbReference type="Rhea" id="RHEA:12032"/>
        <dbReference type="ChEBI" id="CHEBI:15377"/>
        <dbReference type="ChEBI" id="CHEBI:15378"/>
        <dbReference type="ChEBI" id="CHEBI:28868"/>
        <dbReference type="ChEBI" id="CHEBI:136853"/>
        <dbReference type="ChEBI" id="CHEBI:140675"/>
        <dbReference type="EC" id="3.1.1.77"/>
    </reaction>
</comment>
<evidence type="ECO:0000256" key="2">
    <source>
        <dbReference type="SAM" id="SignalP"/>
    </source>
</evidence>
<proteinExistence type="inferred from homology"/>
<keyword evidence="4" id="KW-1185">Reference proteome</keyword>
<keyword evidence="1" id="KW-0472">Membrane</keyword>
<dbReference type="GO" id="GO:0016787">
    <property type="term" value="F:hydrolase activity"/>
    <property type="evidence" value="ECO:0007669"/>
    <property type="project" value="UniProtKB-KW"/>
</dbReference>
<dbReference type="InterPro" id="IPR018550">
    <property type="entry name" value="Lipid-A_deacylase-rel"/>
</dbReference>
<dbReference type="EC" id="3.1.1.77" evidence="1"/>
<comment type="subcellular location">
    <subcellularLocation>
        <location evidence="1">Cell outer membrane</location>
        <topology evidence="1">Multi-pass membrane protein</topology>
    </subcellularLocation>
</comment>
<evidence type="ECO:0000313" key="3">
    <source>
        <dbReference type="EMBL" id="MDE1463138.1"/>
    </source>
</evidence>
<keyword evidence="1" id="KW-0998">Cell outer membrane</keyword>
<feature type="signal peptide" evidence="2">
    <location>
        <begin position="1"/>
        <end position="21"/>
    </location>
</feature>
<dbReference type="RefSeq" id="WP_274689482.1">
    <property type="nucleotide sequence ID" value="NZ_JAPMOU010000017.1"/>
</dbReference>
<keyword evidence="1 3" id="KW-0378">Hydrolase</keyword>
<dbReference type="InterPro" id="IPR011250">
    <property type="entry name" value="OMP/PagP_B-barrel"/>
</dbReference>
<dbReference type="Pfam" id="PF09411">
    <property type="entry name" value="PagL"/>
    <property type="match status" value="1"/>
</dbReference>
<keyword evidence="2" id="KW-0732">Signal</keyword>
<dbReference type="SUPFAM" id="SSF56925">
    <property type="entry name" value="OMPA-like"/>
    <property type="match status" value="1"/>
</dbReference>